<name>A0ABU1YU34_ROSSA</name>
<evidence type="ECO:0000313" key="3">
    <source>
        <dbReference type="Proteomes" id="UP001180453"/>
    </source>
</evidence>
<protein>
    <recommendedName>
        <fullName evidence="4">Secreted protein</fullName>
    </recommendedName>
</protein>
<sequence>MVAKHRLLVLALASLCAAAPADELPRSAPCRTAVQALEDAEDAIVAGASSPAATPADKQRQQSVAARLQPLRKRVADACLGGLTTSPPPSQHSWVVPEASVRPGMAMPRSPQPAVPPVTLPRVEPPVMVTHCTAAVCFTNDGSTLTRVGPGLVGPRGQCTVQGMFVRCP</sequence>
<evidence type="ECO:0008006" key="4">
    <source>
        <dbReference type="Google" id="ProtNLM"/>
    </source>
</evidence>
<proteinExistence type="predicted"/>
<keyword evidence="1" id="KW-0732">Signal</keyword>
<comment type="caution">
    <text evidence="2">The sequence shown here is derived from an EMBL/GenBank/DDBJ whole genome shotgun (WGS) entry which is preliminary data.</text>
</comment>
<gene>
    <name evidence="2" type="ORF">J2X20_005056</name>
</gene>
<reference evidence="2 3" key="1">
    <citation type="submission" date="2023-07" db="EMBL/GenBank/DDBJ databases">
        <title>Sorghum-associated microbial communities from plants grown in Nebraska, USA.</title>
        <authorList>
            <person name="Schachtman D."/>
        </authorList>
    </citation>
    <scope>NUCLEOTIDE SEQUENCE [LARGE SCALE GENOMIC DNA]</scope>
    <source>
        <strain evidence="2 3">BE314</strain>
    </source>
</reference>
<evidence type="ECO:0000313" key="2">
    <source>
        <dbReference type="EMBL" id="MDR7272382.1"/>
    </source>
</evidence>
<dbReference type="Proteomes" id="UP001180453">
    <property type="component" value="Unassembled WGS sequence"/>
</dbReference>
<dbReference type="RefSeq" id="WP_310271404.1">
    <property type="nucleotide sequence ID" value="NZ_JAVDXU010000004.1"/>
</dbReference>
<accession>A0ABU1YU34</accession>
<feature type="signal peptide" evidence="1">
    <location>
        <begin position="1"/>
        <end position="21"/>
    </location>
</feature>
<feature type="chain" id="PRO_5046707184" description="Secreted protein" evidence="1">
    <location>
        <begin position="22"/>
        <end position="169"/>
    </location>
</feature>
<keyword evidence="3" id="KW-1185">Reference proteome</keyword>
<evidence type="ECO:0000256" key="1">
    <source>
        <dbReference type="SAM" id="SignalP"/>
    </source>
</evidence>
<organism evidence="2 3">
    <name type="scientific">Roseateles saccharophilus</name>
    <name type="common">Pseudomonas saccharophila</name>
    <dbReference type="NCBI Taxonomy" id="304"/>
    <lineage>
        <taxon>Bacteria</taxon>
        <taxon>Pseudomonadati</taxon>
        <taxon>Pseudomonadota</taxon>
        <taxon>Betaproteobacteria</taxon>
        <taxon>Burkholderiales</taxon>
        <taxon>Sphaerotilaceae</taxon>
        <taxon>Roseateles</taxon>
    </lineage>
</organism>
<dbReference type="EMBL" id="JAVDXU010000004">
    <property type="protein sequence ID" value="MDR7272382.1"/>
    <property type="molecule type" value="Genomic_DNA"/>
</dbReference>